<dbReference type="RefSeq" id="WP_175498517.1">
    <property type="nucleotide sequence ID" value="NZ_FPAJ01000002.1"/>
</dbReference>
<dbReference type="EMBL" id="FPAJ01000002">
    <property type="protein sequence ID" value="SFS66991.1"/>
    <property type="molecule type" value="Genomic_DNA"/>
</dbReference>
<dbReference type="STRING" id="394264.SAMN04488040_1406"/>
<sequence>MTEEELSEIWKGDLLGFKERGVAFTNLVTSITDHRTISIEAGYGRGKTFFRERWAKQLEAADECVVQIDARLSDHSGDPVVTFLGALLGMVPEQETKRRDAAFGMAKKIGIAGTKAIARAALREGFDELVDAVATGDGEAGSLHDIAKLAGQDLSKAAGDMIATQLEAEKARLELGEQLNLLHAQITKGRDTDRIIILIDELDRCHPDYAIALLEAMKLVFDQDGFVFVLMVNRGYLESVAEKRFGKAPEGESYLDKFVDLRLKLETDRLSSAAEALASELPLAIPFGDHEEFGVARAALLASELAPESGLSMRQIKRVLDRVELACLIYAERPIDVALLVWLSFKDGAGLRFDELSTILPHRFNIIPSQAEEILARGNKIRSLKDNNDWSNKQNFFIKENLSELLTLSNEQLRADEMNKDYFYWARVYQFLAPHYIPEHQAMLDAVHKLQADT</sequence>
<gene>
    <name evidence="2" type="ORF">SAMN04488040_1406</name>
</gene>
<protein>
    <submittedName>
        <fullName evidence="2">KAP family P-loop domain-containing protein</fullName>
    </submittedName>
</protein>
<keyword evidence="3" id="KW-1185">Reference proteome</keyword>
<reference evidence="3" key="1">
    <citation type="submission" date="2016-10" db="EMBL/GenBank/DDBJ databases">
        <authorList>
            <person name="Varghese N."/>
            <person name="Submissions S."/>
        </authorList>
    </citation>
    <scope>NUCLEOTIDE SEQUENCE [LARGE SCALE GENOMIC DNA]</scope>
    <source>
        <strain evidence="3">DSM 23422</strain>
    </source>
</reference>
<organism evidence="2 3">
    <name type="scientific">Sulfitobacter marinus</name>
    <dbReference type="NCBI Taxonomy" id="394264"/>
    <lineage>
        <taxon>Bacteria</taxon>
        <taxon>Pseudomonadati</taxon>
        <taxon>Pseudomonadota</taxon>
        <taxon>Alphaproteobacteria</taxon>
        <taxon>Rhodobacterales</taxon>
        <taxon>Roseobacteraceae</taxon>
        <taxon>Sulfitobacter</taxon>
    </lineage>
</organism>
<feature type="domain" description="KAP NTPase" evidence="1">
    <location>
        <begin position="32"/>
        <end position="323"/>
    </location>
</feature>
<dbReference type="InterPro" id="IPR027417">
    <property type="entry name" value="P-loop_NTPase"/>
</dbReference>
<proteinExistence type="predicted"/>
<evidence type="ECO:0000259" key="1">
    <source>
        <dbReference type="Pfam" id="PF07693"/>
    </source>
</evidence>
<evidence type="ECO:0000313" key="2">
    <source>
        <dbReference type="EMBL" id="SFS66991.1"/>
    </source>
</evidence>
<evidence type="ECO:0000313" key="3">
    <source>
        <dbReference type="Proteomes" id="UP000199239"/>
    </source>
</evidence>
<accession>A0A1I6RQJ2</accession>
<dbReference type="InterPro" id="IPR011646">
    <property type="entry name" value="KAP_P-loop"/>
</dbReference>
<dbReference type="AlphaFoldDB" id="A0A1I6RQJ2"/>
<dbReference type="Proteomes" id="UP000199239">
    <property type="component" value="Unassembled WGS sequence"/>
</dbReference>
<name>A0A1I6RQJ2_9RHOB</name>
<dbReference type="SUPFAM" id="SSF52540">
    <property type="entry name" value="P-loop containing nucleoside triphosphate hydrolases"/>
    <property type="match status" value="1"/>
</dbReference>
<dbReference type="Pfam" id="PF07693">
    <property type="entry name" value="KAP_NTPase"/>
    <property type="match status" value="1"/>
</dbReference>